<dbReference type="Pfam" id="PF07905">
    <property type="entry name" value="PucR"/>
    <property type="match status" value="1"/>
</dbReference>
<dbReference type="PANTHER" id="PTHR33744:SF1">
    <property type="entry name" value="DNA-BINDING TRANSCRIPTIONAL ACTIVATOR ADER"/>
    <property type="match status" value="1"/>
</dbReference>
<evidence type="ECO:0000259" key="2">
    <source>
        <dbReference type="Pfam" id="PF07905"/>
    </source>
</evidence>
<evidence type="ECO:0000256" key="1">
    <source>
        <dbReference type="ARBA" id="ARBA00006754"/>
    </source>
</evidence>
<sequence>MTGGRVLDGDGLSVLGVDGRAVDEMSRGSHDPTVPTVLLASQSQGVNSSDFFITLCQSMAHHISEAVLDLGTVLDLPPFRSSGYEILTPQPDLRRPVRWAHALEAADPAAMLQGDELVLSTLTHFTEDLTDLRDRLCIHLRELAEVGAAALAVEVFADRPRLLAALRDVAAVPTGTTDTALPVILFGRFVRFVEMTEHIHRALIQREPGTAQSYEALIDPQFAAASGVLRQLHRSDPSASAQAKARSLGLTDGAAYLAFICRFPHGSADEHDRSRRLLAHTLREAATTLHCPALIGGWEDGDLAGIVSGPDGHDLPDRVRRLVARTRELTASSHRSRAIPQFTVGMGHPRPGLSASVLELGTALDVAESITALRRRRDRWTTTPQREDSSDCWSPQDVGLDAFLAWIADDPIAQSFADWQVEKIPDAEYGPTIELVRGLVETRCSKTELAELLSISRPTLYHRLSRLEHLLGGPITEGPRLTALYIALRLRSLSSDNTD</sequence>
<evidence type="ECO:0000313" key="6">
    <source>
        <dbReference type="Proteomes" id="UP001251870"/>
    </source>
</evidence>
<name>A0ABU2DRA2_9MICC</name>
<dbReference type="Pfam" id="PF17853">
    <property type="entry name" value="GGDEF_2"/>
    <property type="match status" value="1"/>
</dbReference>
<dbReference type="InterPro" id="IPR041522">
    <property type="entry name" value="CdaR_GGDEF"/>
</dbReference>
<accession>A0ABU2DRA2</accession>
<feature type="domain" description="Purine catabolism PurC-like" evidence="2">
    <location>
        <begin position="73"/>
        <end position="203"/>
    </location>
</feature>
<evidence type="ECO:0000259" key="3">
    <source>
        <dbReference type="Pfam" id="PF13556"/>
    </source>
</evidence>
<evidence type="ECO:0000313" key="5">
    <source>
        <dbReference type="EMBL" id="MDR8019025.1"/>
    </source>
</evidence>
<dbReference type="EMBL" id="JAVKGR010000004">
    <property type="protein sequence ID" value="MDR8019025.1"/>
    <property type="molecule type" value="Genomic_DNA"/>
</dbReference>
<organism evidence="5 6">
    <name type="scientific">Nesterenkonia aerolata</name>
    <dbReference type="NCBI Taxonomy" id="3074079"/>
    <lineage>
        <taxon>Bacteria</taxon>
        <taxon>Bacillati</taxon>
        <taxon>Actinomycetota</taxon>
        <taxon>Actinomycetes</taxon>
        <taxon>Micrococcales</taxon>
        <taxon>Micrococcaceae</taxon>
        <taxon>Nesterenkonia</taxon>
    </lineage>
</organism>
<protein>
    <submittedName>
        <fullName evidence="5">PucR family transcriptional regulator</fullName>
    </submittedName>
</protein>
<proteinExistence type="inferred from homology"/>
<dbReference type="PANTHER" id="PTHR33744">
    <property type="entry name" value="CARBOHYDRATE DIACID REGULATOR"/>
    <property type="match status" value="1"/>
</dbReference>
<dbReference type="InterPro" id="IPR042070">
    <property type="entry name" value="PucR_C-HTH_sf"/>
</dbReference>
<keyword evidence="6" id="KW-1185">Reference proteome</keyword>
<dbReference type="Pfam" id="PF13556">
    <property type="entry name" value="HTH_30"/>
    <property type="match status" value="1"/>
</dbReference>
<reference evidence="5 6" key="1">
    <citation type="submission" date="2023-09" db="EMBL/GenBank/DDBJ databases">
        <title>Description of three actinobacteria isolated from air of manufacturing shop in a pharmaceutical factory.</title>
        <authorList>
            <person name="Zhang D.-F."/>
        </authorList>
    </citation>
    <scope>NUCLEOTIDE SEQUENCE [LARGE SCALE GENOMIC DNA]</scope>
    <source>
        <strain evidence="5 6">LY-0111</strain>
    </source>
</reference>
<dbReference type="Gene3D" id="1.10.10.2840">
    <property type="entry name" value="PucR C-terminal helix-turn-helix domain"/>
    <property type="match status" value="1"/>
</dbReference>
<feature type="domain" description="PucR C-terminal helix-turn-helix" evidence="3">
    <location>
        <begin position="434"/>
        <end position="490"/>
    </location>
</feature>
<comment type="similarity">
    <text evidence="1">Belongs to the CdaR family.</text>
</comment>
<dbReference type="InterPro" id="IPR051448">
    <property type="entry name" value="CdaR-like_regulators"/>
</dbReference>
<dbReference type="Proteomes" id="UP001251870">
    <property type="component" value="Unassembled WGS sequence"/>
</dbReference>
<gene>
    <name evidence="5" type="ORF">RIL96_05535</name>
</gene>
<comment type="caution">
    <text evidence="5">The sequence shown here is derived from an EMBL/GenBank/DDBJ whole genome shotgun (WGS) entry which is preliminary data.</text>
</comment>
<evidence type="ECO:0000259" key="4">
    <source>
        <dbReference type="Pfam" id="PF17853"/>
    </source>
</evidence>
<dbReference type="RefSeq" id="WP_310548020.1">
    <property type="nucleotide sequence ID" value="NZ_JAVKGR010000004.1"/>
</dbReference>
<feature type="domain" description="CdaR GGDEF-like" evidence="4">
    <location>
        <begin position="237"/>
        <end position="354"/>
    </location>
</feature>
<dbReference type="InterPro" id="IPR025736">
    <property type="entry name" value="PucR_C-HTH_dom"/>
</dbReference>
<dbReference type="InterPro" id="IPR012914">
    <property type="entry name" value="PucR_dom"/>
</dbReference>